<sequence length="206" mass="22518">MGEWRLVLGITRLRSRKGGDGAGAPQAEAAALGVARELERRALRRGARRRGVPSGGHVHGGVREREARHYFTGSTTLCHGQCSISTGAFSVSVTRLGAVPAAAAMSKNSTAHSSVQAWPRSPRRRRRRSRTLSRARTPRRPTSLDNDRRRVRRLFLRLVNPLRRVGCERCATGAADGKVPVRRKEGVRGIAPLGGDGIFLTTTKMR</sequence>
<evidence type="ECO:0000313" key="2">
    <source>
        <dbReference type="EMBL" id="JAD86157.1"/>
    </source>
</evidence>
<dbReference type="EMBL" id="GBRH01211738">
    <property type="protein sequence ID" value="JAD86157.1"/>
    <property type="molecule type" value="Transcribed_RNA"/>
</dbReference>
<feature type="region of interest" description="Disordered" evidence="1">
    <location>
        <begin position="103"/>
        <end position="146"/>
    </location>
</feature>
<name>A0A0A9DQY5_ARUDO</name>
<dbReference type="AlphaFoldDB" id="A0A0A9DQY5"/>
<feature type="compositionally biased region" description="Basic residues" evidence="1">
    <location>
        <begin position="121"/>
        <end position="139"/>
    </location>
</feature>
<reference evidence="2" key="2">
    <citation type="journal article" date="2015" name="Data Brief">
        <title>Shoot transcriptome of the giant reed, Arundo donax.</title>
        <authorList>
            <person name="Barrero R.A."/>
            <person name="Guerrero F.D."/>
            <person name="Moolhuijzen P."/>
            <person name="Goolsby J.A."/>
            <person name="Tidwell J."/>
            <person name="Bellgard S.E."/>
            <person name="Bellgard M.I."/>
        </authorList>
    </citation>
    <scope>NUCLEOTIDE SEQUENCE</scope>
    <source>
        <tissue evidence="2">Shoot tissue taken approximately 20 cm above the soil surface</tissue>
    </source>
</reference>
<feature type="compositionally biased region" description="Polar residues" evidence="1">
    <location>
        <begin position="106"/>
        <end position="116"/>
    </location>
</feature>
<reference evidence="2" key="1">
    <citation type="submission" date="2014-09" db="EMBL/GenBank/DDBJ databases">
        <authorList>
            <person name="Magalhaes I.L.F."/>
            <person name="Oliveira U."/>
            <person name="Santos F.R."/>
            <person name="Vidigal T.H.D.A."/>
            <person name="Brescovit A.D."/>
            <person name="Santos A.J."/>
        </authorList>
    </citation>
    <scope>NUCLEOTIDE SEQUENCE</scope>
    <source>
        <tissue evidence="2">Shoot tissue taken approximately 20 cm above the soil surface</tissue>
    </source>
</reference>
<protein>
    <submittedName>
        <fullName evidence="2">Uncharacterized protein</fullName>
    </submittedName>
</protein>
<proteinExistence type="predicted"/>
<accession>A0A0A9DQY5</accession>
<organism evidence="2">
    <name type="scientific">Arundo donax</name>
    <name type="common">Giant reed</name>
    <name type="synonym">Donax arundinaceus</name>
    <dbReference type="NCBI Taxonomy" id="35708"/>
    <lineage>
        <taxon>Eukaryota</taxon>
        <taxon>Viridiplantae</taxon>
        <taxon>Streptophyta</taxon>
        <taxon>Embryophyta</taxon>
        <taxon>Tracheophyta</taxon>
        <taxon>Spermatophyta</taxon>
        <taxon>Magnoliopsida</taxon>
        <taxon>Liliopsida</taxon>
        <taxon>Poales</taxon>
        <taxon>Poaceae</taxon>
        <taxon>PACMAD clade</taxon>
        <taxon>Arundinoideae</taxon>
        <taxon>Arundineae</taxon>
        <taxon>Arundo</taxon>
    </lineage>
</organism>
<evidence type="ECO:0000256" key="1">
    <source>
        <dbReference type="SAM" id="MobiDB-lite"/>
    </source>
</evidence>